<evidence type="ECO:0000313" key="5">
    <source>
        <dbReference type="Proteomes" id="UP000251634"/>
    </source>
</evidence>
<dbReference type="Proteomes" id="UP000251634">
    <property type="component" value="Unassembled WGS sequence"/>
</dbReference>
<name>A0A329ULV7_9FIRM</name>
<feature type="domain" description="Peptidoglycan binding-like" evidence="1">
    <location>
        <begin position="162"/>
        <end position="214"/>
    </location>
</feature>
<dbReference type="InterPro" id="IPR002477">
    <property type="entry name" value="Peptidoglycan-bd-like"/>
</dbReference>
<sequence length="230" mass="25636">MARLLVYDAYENKVYTYANLRENDPMPYSTGTTLRVREFRGKSGSPVLWTTIAAMEAWNLTRRKYGKGIPVGYAFRRIWEGGHGTRSQHYAGVSFDVGQSLTQRERTAIYNAARGTGAWGYVEPLSQTPTWVHMDRRYGTPACSGTTAGYPTLRRGSRGCYVMILQDALSTLGYQTGSRIDGLFGARTEEALRGYQRRTSLRVDGVCGCNSWKKITTAVLGVGRTKTTID</sequence>
<dbReference type="RefSeq" id="WP_112114603.1">
    <property type="nucleotide sequence ID" value="NZ_DAWEON010000001.1"/>
</dbReference>
<comment type="caution">
    <text evidence="3">The sequence shown here is derived from an EMBL/GenBank/DDBJ whole genome shotgun (WGS) entry which is preliminary data.</text>
</comment>
<gene>
    <name evidence="3" type="ORF">C4N22_02585</name>
    <name evidence="2" type="ORF">C4N25_00775</name>
</gene>
<dbReference type="SUPFAM" id="SSF55166">
    <property type="entry name" value="Hedgehog/DD-peptidase"/>
    <property type="match status" value="1"/>
</dbReference>
<dbReference type="InterPro" id="IPR036366">
    <property type="entry name" value="PGBDSf"/>
</dbReference>
<protein>
    <submittedName>
        <fullName evidence="3">Peptidase</fullName>
    </submittedName>
</protein>
<dbReference type="OrthoDB" id="9811296at2"/>
<proteinExistence type="predicted"/>
<dbReference type="InterPro" id="IPR009045">
    <property type="entry name" value="Zn_M74/Hedgehog-like"/>
</dbReference>
<evidence type="ECO:0000259" key="1">
    <source>
        <dbReference type="Pfam" id="PF01471"/>
    </source>
</evidence>
<dbReference type="SUPFAM" id="SSF47090">
    <property type="entry name" value="PGBD-like"/>
    <property type="match status" value="1"/>
</dbReference>
<dbReference type="Proteomes" id="UP000250583">
    <property type="component" value="Unassembled WGS sequence"/>
</dbReference>
<dbReference type="Pfam" id="PF01471">
    <property type="entry name" value="PG_binding_1"/>
    <property type="match status" value="1"/>
</dbReference>
<evidence type="ECO:0000313" key="2">
    <source>
        <dbReference type="EMBL" id="RAW51981.1"/>
    </source>
</evidence>
<evidence type="ECO:0000313" key="3">
    <source>
        <dbReference type="EMBL" id="RAW61578.1"/>
    </source>
</evidence>
<reference evidence="4 5" key="1">
    <citation type="submission" date="2018-02" db="EMBL/GenBank/DDBJ databases">
        <title>Complete genome sequencing of Faecalibacterium prausnitzii strains isolated from the human gut.</title>
        <authorList>
            <person name="Fitzgerald B.C."/>
            <person name="Shkoporov A.N."/>
            <person name="Ross P.R."/>
            <person name="Hill C."/>
        </authorList>
    </citation>
    <scope>NUCLEOTIDE SEQUENCE [LARGE SCALE GENOMIC DNA]</scope>
    <source>
        <strain evidence="3 4">APC923/61-1</strain>
        <strain evidence="2 5">APC942/8-14-2</strain>
    </source>
</reference>
<evidence type="ECO:0000313" key="4">
    <source>
        <dbReference type="Proteomes" id="UP000250583"/>
    </source>
</evidence>
<accession>A0A329ULV7</accession>
<dbReference type="EMBL" id="PRLE01000001">
    <property type="protein sequence ID" value="RAW61578.1"/>
    <property type="molecule type" value="Genomic_DNA"/>
</dbReference>
<organism evidence="3 4">
    <name type="scientific">Faecalibacterium prausnitzii</name>
    <dbReference type="NCBI Taxonomy" id="853"/>
    <lineage>
        <taxon>Bacteria</taxon>
        <taxon>Bacillati</taxon>
        <taxon>Bacillota</taxon>
        <taxon>Clostridia</taxon>
        <taxon>Eubacteriales</taxon>
        <taxon>Oscillospiraceae</taxon>
        <taxon>Faecalibacterium</taxon>
    </lineage>
</organism>
<dbReference type="EMBL" id="PRKZ01000001">
    <property type="protein sequence ID" value="RAW51981.1"/>
    <property type="molecule type" value="Genomic_DNA"/>
</dbReference>
<dbReference type="Gene3D" id="1.10.101.10">
    <property type="entry name" value="PGBD-like superfamily/PGBD"/>
    <property type="match status" value="1"/>
</dbReference>
<dbReference type="AlphaFoldDB" id="A0A329ULV7"/>
<dbReference type="InterPro" id="IPR036365">
    <property type="entry name" value="PGBD-like_sf"/>
</dbReference>